<dbReference type="EMBL" id="OB660976">
    <property type="protein sequence ID" value="CAD7226915.1"/>
    <property type="molecule type" value="Genomic_DNA"/>
</dbReference>
<proteinExistence type="inferred from homology"/>
<dbReference type="InterPro" id="IPR036691">
    <property type="entry name" value="Endo/exonu/phosph_ase_sf"/>
</dbReference>
<feature type="compositionally biased region" description="Basic and acidic residues" evidence="2">
    <location>
        <begin position="1406"/>
        <end position="1416"/>
    </location>
</feature>
<dbReference type="GO" id="GO:0046856">
    <property type="term" value="P:phosphatidylinositol dephosphorylation"/>
    <property type="evidence" value="ECO:0007669"/>
    <property type="project" value="InterPro"/>
</dbReference>
<dbReference type="PANTHER" id="PTHR11200:SF275">
    <property type="entry name" value="LD06095P"/>
    <property type="match status" value="1"/>
</dbReference>
<dbReference type="InterPro" id="IPR046985">
    <property type="entry name" value="IP5"/>
</dbReference>
<dbReference type="Gene3D" id="2.60.40.2840">
    <property type="match status" value="1"/>
</dbReference>
<organism evidence="3">
    <name type="scientific">Cyprideis torosa</name>
    <dbReference type="NCBI Taxonomy" id="163714"/>
    <lineage>
        <taxon>Eukaryota</taxon>
        <taxon>Metazoa</taxon>
        <taxon>Ecdysozoa</taxon>
        <taxon>Arthropoda</taxon>
        <taxon>Crustacea</taxon>
        <taxon>Oligostraca</taxon>
        <taxon>Ostracoda</taxon>
        <taxon>Podocopa</taxon>
        <taxon>Podocopida</taxon>
        <taxon>Cytherocopina</taxon>
        <taxon>Cytheroidea</taxon>
        <taxon>Cytherideidae</taxon>
        <taxon>Cyprideis</taxon>
    </lineage>
</organism>
<dbReference type="Pfam" id="PF00615">
    <property type="entry name" value="RGS"/>
    <property type="match status" value="1"/>
</dbReference>
<evidence type="ECO:0000313" key="3">
    <source>
        <dbReference type="EMBL" id="CAD7226915.1"/>
    </source>
</evidence>
<dbReference type="GO" id="GO:0004439">
    <property type="term" value="F:phosphatidylinositol-4,5-bisphosphate 5-phosphatase activity"/>
    <property type="evidence" value="ECO:0007669"/>
    <property type="project" value="TreeGrafter"/>
</dbReference>
<dbReference type="InterPro" id="IPR044926">
    <property type="entry name" value="RGS_subdomain_2"/>
</dbReference>
<dbReference type="Pfam" id="PF17751">
    <property type="entry name" value="SKICH"/>
    <property type="match status" value="1"/>
</dbReference>
<feature type="compositionally biased region" description="Basic and acidic residues" evidence="2">
    <location>
        <begin position="579"/>
        <end position="598"/>
    </location>
</feature>
<dbReference type="Gene3D" id="3.60.10.10">
    <property type="entry name" value="Endonuclease/exonuclease/phosphatase"/>
    <property type="match status" value="1"/>
</dbReference>
<dbReference type="InterPro" id="IPR016137">
    <property type="entry name" value="RGS"/>
</dbReference>
<dbReference type="SUPFAM" id="SSF56219">
    <property type="entry name" value="DNase I-like"/>
    <property type="match status" value="1"/>
</dbReference>
<dbReference type="Gene3D" id="1.10.167.10">
    <property type="entry name" value="Regulator of G-protein Signalling 4, domain 2"/>
    <property type="match status" value="2"/>
</dbReference>
<feature type="compositionally biased region" description="Polar residues" evidence="2">
    <location>
        <begin position="640"/>
        <end position="650"/>
    </location>
</feature>
<dbReference type="PANTHER" id="PTHR11200">
    <property type="entry name" value="INOSITOL 5-PHOSPHATASE"/>
    <property type="match status" value="1"/>
</dbReference>
<dbReference type="OrthoDB" id="62798at2759"/>
<dbReference type="InterPro" id="IPR041611">
    <property type="entry name" value="SKICH"/>
</dbReference>
<comment type="similarity">
    <text evidence="1">Belongs to the inositol 1,4,5-trisphosphate 5-phosphatase type II family.</text>
</comment>
<dbReference type="GO" id="GO:0001726">
    <property type="term" value="C:ruffle"/>
    <property type="evidence" value="ECO:0007669"/>
    <property type="project" value="TreeGrafter"/>
</dbReference>
<feature type="region of interest" description="Disordered" evidence="2">
    <location>
        <begin position="564"/>
        <end position="651"/>
    </location>
</feature>
<feature type="region of interest" description="Disordered" evidence="2">
    <location>
        <begin position="1406"/>
        <end position="1481"/>
    </location>
</feature>
<feature type="region of interest" description="Disordered" evidence="2">
    <location>
        <begin position="200"/>
        <end position="238"/>
    </location>
</feature>
<dbReference type="SMART" id="SM00128">
    <property type="entry name" value="IPPc"/>
    <property type="match status" value="1"/>
</dbReference>
<dbReference type="InterPro" id="IPR036305">
    <property type="entry name" value="RGS_sf"/>
</dbReference>
<evidence type="ECO:0000256" key="2">
    <source>
        <dbReference type="SAM" id="MobiDB-lite"/>
    </source>
</evidence>
<reference evidence="3" key="1">
    <citation type="submission" date="2020-11" db="EMBL/GenBank/DDBJ databases">
        <authorList>
            <person name="Tran Van P."/>
        </authorList>
    </citation>
    <scope>NUCLEOTIDE SEQUENCE</scope>
</reference>
<dbReference type="PROSITE" id="PS50132">
    <property type="entry name" value="RGS"/>
    <property type="match status" value="1"/>
</dbReference>
<protein>
    <submittedName>
        <fullName evidence="3">Uncharacterized protein</fullName>
    </submittedName>
</protein>
<dbReference type="SMART" id="SM00315">
    <property type="entry name" value="RGS"/>
    <property type="match status" value="2"/>
</dbReference>
<dbReference type="GO" id="GO:0005886">
    <property type="term" value="C:plasma membrane"/>
    <property type="evidence" value="ECO:0007669"/>
    <property type="project" value="TreeGrafter"/>
</dbReference>
<feature type="compositionally biased region" description="Basic and acidic residues" evidence="2">
    <location>
        <begin position="617"/>
        <end position="628"/>
    </location>
</feature>
<dbReference type="GO" id="GO:0005737">
    <property type="term" value="C:cytoplasm"/>
    <property type="evidence" value="ECO:0007669"/>
    <property type="project" value="TreeGrafter"/>
</dbReference>
<evidence type="ECO:0000256" key="1">
    <source>
        <dbReference type="ARBA" id="ARBA00005910"/>
    </source>
</evidence>
<accession>A0A7R8WDJ2</accession>
<feature type="compositionally biased region" description="Polar residues" evidence="2">
    <location>
        <begin position="600"/>
        <end position="613"/>
    </location>
</feature>
<dbReference type="InterPro" id="IPR000300">
    <property type="entry name" value="IPPc"/>
</dbReference>
<gene>
    <name evidence="3" type="ORF">CTOB1V02_LOCUS4826</name>
</gene>
<dbReference type="SUPFAM" id="SSF48097">
    <property type="entry name" value="Regulator of G-protein signaling, RGS"/>
    <property type="match status" value="2"/>
</dbReference>
<sequence length="1526" mass="170146">MPFWDKLKTASNTLPGPRRSSYWRKAEQASSADPTLSLNIDSEDAVPQRETWKNLPESLCHAEQISPECPPLPWDACAPRSRLSAPSLQDCLERRAPSTCDSVDSLCADHFVNFLKNDGGLETFSFYLEAENFRHFCEKVESAVESSGGESGDHVLDCSSGSDVTLIESVPSEASLQRSTSSAPTLSSVSTIVDPLRFPSSSTVSEDHTDNEDDFSEFVSSPPQPMQGNEPLGEAKVGDEEEELAVRGVYWRYLGCPKSLLQEVMALSDSLSLVLLDRICSLEGWRTNRPWDEPHEAQGTSGCDVKTSSNRRRRKLTEIVRRLASLIAKKYFLSERTRLHLPVSSWCVIERRLADSGILEEIDDKESPARSVTMDVLPSAKLFVEAQQEIQQRLEVLYERYLNSPHFSRYQIDVLTSGNVCLNDILFDDITLFYFMEFVASDHFCQHLVEFFISCSHLVDSQLTGNVAPKDAQEDGVAMYNRYISMEAPHRIGFGDSLRSAVEGAICDPNPTPAMIQAFKKTAIIVGTVLTKEVLPAFLSSQVFHKHLSELIHAVQLSSVPVSEMPSASVDGTRSGTLDVRKRSSGDVRTRNRTRDDSIGSGSSEVTLSSRTSGGHEAFKDEGFDRRKGATPSPHPHAHQQGSFPSSLSVDSGLHNLKKAQHGRVDQWMKTALSDVDAIWRREHMGNLSLGYVDHLGRYRTAMEPDPAHVATGQPNLLGPTTTSTRIKRALKTAVGRGEPTPKEIEEAYHFAEQIISEVTRVTIPDLAFVGPPERPSVASHLPDDDFCGASVASTFSGSMRESVRDQASVASCQTPMKSSNSCNSVLSAKALLTNGLPPPTFAVCCTLAKRRESRHRLQCMGFHFLVLSSLLVLLVQAQDGLNARRPSAVDLQVEDKPRALRPRPLRHGHPFKEVQGREALDCRCLLYRLWSLRWPTATEASSSDLTEKGSCDDVRSNSQASPSVSSGRIIRVHTVTWNVKGANPPNDQKAIDKLLDLNPNPLRLLLDLVVIGIQELSIAPQNLFNDLVFEDAWSAAFRQALHPRQYVRIGRNRLQGVLLLVYAQRSLLLQITNMNSSVTRLGIANILGNKGSVSFRLYLSSVSMCFVTSHLEAHDEKLAERINGYNETVMGQTFSGTDATKILFHDYVIWLGDFNFRLHGWNSNPPFSAKDIVERISSADLATLLQRDQLTECRVDGAAFSELDEGFITFPPTYKFIPGTHTYDVRRRPAWTDRILYKMAASDLYGERLRLCLQQLYYKSIPALLISDHKPVISRFRLRVFHPHLDSPVVFDPVTSWIVGVEGSVTYHVNTTYQPQLWDWMGIFKEDFHSLDDHVYYNWCSRTPIEAGSRSYTLSFPTHFLLPGRYLALYFQAGSAAVLGMSAPFSVEHWRNARSASVERHRQAFSRRNLEERQDSFGFPPSDDEDDASILVPTNYGPLEADTPTLISPALTPTGPVFDFPTLNDERNSPATPERPVRAPEFLLRDSTNWLTEPVIPEDELGEESAGIEKELQDAMLENRNASTT</sequence>
<feature type="region of interest" description="Disordered" evidence="2">
    <location>
        <begin position="943"/>
        <end position="963"/>
    </location>
</feature>
<name>A0A7R8WDJ2_9CRUS</name>
<dbReference type="Pfam" id="PF22669">
    <property type="entry name" value="Exo_endo_phos2"/>
    <property type="match status" value="1"/>
</dbReference>
<feature type="compositionally biased region" description="Basic and acidic residues" evidence="2">
    <location>
        <begin position="946"/>
        <end position="956"/>
    </location>
</feature>